<protein>
    <submittedName>
        <fullName evidence="1">Uncharacterized protein</fullName>
    </submittedName>
</protein>
<name>A0A1M4EIP3_9ACTN</name>
<gene>
    <name evidence="1" type="ORF">BN4615_P8206</name>
</gene>
<accession>A0A1M4EIP3</accession>
<dbReference type="EMBL" id="LT559118">
    <property type="protein sequence ID" value="SBO98690.1"/>
    <property type="molecule type" value="Genomic_DNA"/>
</dbReference>
<dbReference type="RefSeq" id="WP_225267442.1">
    <property type="nucleotide sequence ID" value="NZ_CP084058.1"/>
</dbReference>
<reference evidence="1" key="1">
    <citation type="submission" date="2016-04" db="EMBL/GenBank/DDBJ databases">
        <authorList>
            <person name="Evans L.H."/>
            <person name="Alamgir A."/>
            <person name="Owens N."/>
            <person name="Weber N.D."/>
            <person name="Virtaneva K."/>
            <person name="Barbian K."/>
            <person name="Babar A."/>
            <person name="Rosenke K."/>
        </authorList>
    </citation>
    <scope>NUCLEOTIDE SEQUENCE</scope>
    <source>
        <strain evidence="1">Nono1</strain>
    </source>
</reference>
<evidence type="ECO:0000313" key="1">
    <source>
        <dbReference type="EMBL" id="SBO98690.1"/>
    </source>
</evidence>
<organism evidence="1">
    <name type="scientific">Nonomuraea gerenzanensis</name>
    <dbReference type="NCBI Taxonomy" id="93944"/>
    <lineage>
        <taxon>Bacteria</taxon>
        <taxon>Bacillati</taxon>
        <taxon>Actinomycetota</taxon>
        <taxon>Actinomycetes</taxon>
        <taxon>Streptosporangiales</taxon>
        <taxon>Streptosporangiaceae</taxon>
        <taxon>Nonomuraea</taxon>
    </lineage>
</organism>
<sequence>MNWILLQAMFMANVTPPVELTGWVLDDTRPAHADHWLIEIAYEVIAAETTCGACGAPLGAAVVRSGHWPVKVLAHCTGPGRHRHRARVRRSGKGLLLRPLTAR</sequence>
<dbReference type="AlphaFoldDB" id="A0A1M4EIP3"/>
<proteinExistence type="predicted"/>